<dbReference type="CDD" id="cd07725">
    <property type="entry name" value="TTHA1429-like_MBL-fold"/>
    <property type="match status" value="1"/>
</dbReference>
<dbReference type="Gene3D" id="3.60.15.10">
    <property type="entry name" value="Ribonuclease Z/Hydroxyacylglutathione hydrolase-like"/>
    <property type="match status" value="1"/>
</dbReference>
<dbReference type="SMART" id="SM00849">
    <property type="entry name" value="Lactamase_B"/>
    <property type="match status" value="1"/>
</dbReference>
<keyword evidence="2" id="KW-0378">Hydrolase</keyword>
<dbReference type="GO" id="GO:0016787">
    <property type="term" value="F:hydrolase activity"/>
    <property type="evidence" value="ECO:0007669"/>
    <property type="project" value="UniProtKB-KW"/>
</dbReference>
<feature type="domain" description="Metallo-beta-lactamase" evidence="1">
    <location>
        <begin position="19"/>
        <end position="234"/>
    </location>
</feature>
<gene>
    <name evidence="2" type="ORF">IRI77_30645</name>
</gene>
<proteinExistence type="predicted"/>
<dbReference type="InterPro" id="IPR050855">
    <property type="entry name" value="NDM-1-like"/>
</dbReference>
<dbReference type="RefSeq" id="WP_194448761.1">
    <property type="nucleotide sequence ID" value="NZ_CP063849.1"/>
</dbReference>
<dbReference type="KEGG" id="pfer:IRI77_30645"/>
<dbReference type="PANTHER" id="PTHR42951">
    <property type="entry name" value="METALLO-BETA-LACTAMASE DOMAIN-CONTAINING"/>
    <property type="match status" value="1"/>
</dbReference>
<accession>A0A7S7NNW8</accession>
<organism evidence="2 3">
    <name type="scientific">Paludibaculum fermentans</name>
    <dbReference type="NCBI Taxonomy" id="1473598"/>
    <lineage>
        <taxon>Bacteria</taxon>
        <taxon>Pseudomonadati</taxon>
        <taxon>Acidobacteriota</taxon>
        <taxon>Terriglobia</taxon>
        <taxon>Bryobacterales</taxon>
        <taxon>Bryobacteraceae</taxon>
        <taxon>Paludibaculum</taxon>
    </lineage>
</organism>
<dbReference type="AlphaFoldDB" id="A0A7S7NNW8"/>
<dbReference type="PANTHER" id="PTHR42951:SF17">
    <property type="entry name" value="METALLO-BETA-LACTAMASE DOMAIN-CONTAINING PROTEIN"/>
    <property type="match status" value="1"/>
</dbReference>
<dbReference type="Proteomes" id="UP000593892">
    <property type="component" value="Chromosome"/>
</dbReference>
<keyword evidence="3" id="KW-1185">Reference proteome</keyword>
<evidence type="ECO:0000313" key="3">
    <source>
        <dbReference type="Proteomes" id="UP000593892"/>
    </source>
</evidence>
<dbReference type="InterPro" id="IPR001279">
    <property type="entry name" value="Metallo-B-lactamas"/>
</dbReference>
<protein>
    <submittedName>
        <fullName evidence="2">MBL fold metallo-hydrolase</fullName>
    </submittedName>
</protein>
<evidence type="ECO:0000313" key="2">
    <source>
        <dbReference type="EMBL" id="QOY87092.1"/>
    </source>
</evidence>
<name>A0A7S7NNW8_PALFE</name>
<dbReference type="EMBL" id="CP063849">
    <property type="protein sequence ID" value="QOY87092.1"/>
    <property type="molecule type" value="Genomic_DNA"/>
</dbReference>
<sequence>MLDGGIWRIPLPLPFGPPHVNVYLLPCPDGWMLIDTGMDTPECWNTLTAAMNDAGVAPNQLRQIVVTHLHPDHCGLAARLRDASGATVWMHRADAELLMQLTGTRRPQELLEEAMKQAGTPDSFRPAVLSSYDRLLRTFPALSPDAYLEDGEALESWLGPLQVIWTPGHAPGLCCLYSQEFGYLFSSDHVIEDITPHVGWLPETDGSVQDHLGQYLASLNRLDELEVQKVLPAHGAPFSELRDWTARTREHHAARSRDIAQFQSDGADVADDLIKRLWPRELRPLEYQLALTSVLAYLEHGRRTA</sequence>
<dbReference type="Pfam" id="PF00753">
    <property type="entry name" value="Lactamase_B"/>
    <property type="match status" value="1"/>
</dbReference>
<dbReference type="InterPro" id="IPR036866">
    <property type="entry name" value="RibonucZ/Hydroxyglut_hydro"/>
</dbReference>
<reference evidence="2 3" key="1">
    <citation type="submission" date="2020-10" db="EMBL/GenBank/DDBJ databases">
        <title>Complete genome sequence of Paludibaculum fermentans P105T, a facultatively anaerobic acidobacterium capable of dissimilatory Fe(III) reduction.</title>
        <authorList>
            <person name="Dedysh S.N."/>
            <person name="Beletsky A.V."/>
            <person name="Kulichevskaya I.S."/>
            <person name="Mardanov A.V."/>
            <person name="Ravin N.V."/>
        </authorList>
    </citation>
    <scope>NUCLEOTIDE SEQUENCE [LARGE SCALE GENOMIC DNA]</scope>
    <source>
        <strain evidence="2 3">P105</strain>
    </source>
</reference>
<dbReference type="SUPFAM" id="SSF56281">
    <property type="entry name" value="Metallo-hydrolase/oxidoreductase"/>
    <property type="match status" value="1"/>
</dbReference>
<evidence type="ECO:0000259" key="1">
    <source>
        <dbReference type="SMART" id="SM00849"/>
    </source>
</evidence>